<feature type="domain" description="DNA methylase N-4/N-6" evidence="5">
    <location>
        <begin position="10"/>
        <end position="69"/>
    </location>
</feature>
<keyword evidence="1" id="KW-0489">Methyltransferase</keyword>
<evidence type="ECO:0000256" key="2">
    <source>
        <dbReference type="ARBA" id="ARBA00022679"/>
    </source>
</evidence>
<dbReference type="Proteomes" id="UP000789396">
    <property type="component" value="Unassembled WGS sequence"/>
</dbReference>
<comment type="caution">
    <text evidence="6">The sequence shown here is derived from an EMBL/GenBank/DDBJ whole genome shotgun (WGS) entry which is preliminary data.</text>
</comment>
<accession>A0A9N9BJZ4</accession>
<reference evidence="6" key="1">
    <citation type="submission" date="2021-06" db="EMBL/GenBank/DDBJ databases">
        <authorList>
            <person name="Kallberg Y."/>
            <person name="Tangrot J."/>
            <person name="Rosling A."/>
        </authorList>
    </citation>
    <scope>NUCLEOTIDE SEQUENCE</scope>
    <source>
        <strain evidence="6">IN212</strain>
    </source>
</reference>
<feature type="compositionally biased region" description="Basic and acidic residues" evidence="4">
    <location>
        <begin position="1"/>
        <end position="11"/>
    </location>
</feature>
<dbReference type="GO" id="GO:0008170">
    <property type="term" value="F:N-methyltransferase activity"/>
    <property type="evidence" value="ECO:0007669"/>
    <property type="project" value="InterPro"/>
</dbReference>
<protein>
    <submittedName>
        <fullName evidence="6">15607_t:CDS:1</fullName>
    </submittedName>
</protein>
<dbReference type="SUPFAM" id="SSF53335">
    <property type="entry name" value="S-adenosyl-L-methionine-dependent methyltransferases"/>
    <property type="match status" value="1"/>
</dbReference>
<name>A0A9N9BJZ4_9GLOM</name>
<organism evidence="6 7">
    <name type="scientific">Racocetra fulgida</name>
    <dbReference type="NCBI Taxonomy" id="60492"/>
    <lineage>
        <taxon>Eukaryota</taxon>
        <taxon>Fungi</taxon>
        <taxon>Fungi incertae sedis</taxon>
        <taxon>Mucoromycota</taxon>
        <taxon>Glomeromycotina</taxon>
        <taxon>Glomeromycetes</taxon>
        <taxon>Diversisporales</taxon>
        <taxon>Gigasporaceae</taxon>
        <taxon>Racocetra</taxon>
    </lineage>
</organism>
<proteinExistence type="predicted"/>
<feature type="region of interest" description="Disordered" evidence="4">
    <location>
        <begin position="1"/>
        <end position="25"/>
    </location>
</feature>
<keyword evidence="7" id="KW-1185">Reference proteome</keyword>
<dbReference type="Gene3D" id="3.40.50.150">
    <property type="entry name" value="Vaccinia Virus protein VP39"/>
    <property type="match status" value="1"/>
</dbReference>
<dbReference type="EMBL" id="CAJVPZ010005860">
    <property type="protein sequence ID" value="CAG8566791.1"/>
    <property type="molecule type" value="Genomic_DNA"/>
</dbReference>
<evidence type="ECO:0000259" key="5">
    <source>
        <dbReference type="Pfam" id="PF01555"/>
    </source>
</evidence>
<dbReference type="InterPro" id="IPR002295">
    <property type="entry name" value="N4/N6-MTase_EcoPI_Mod-like"/>
</dbReference>
<dbReference type="InterPro" id="IPR029063">
    <property type="entry name" value="SAM-dependent_MTases_sf"/>
</dbReference>
<dbReference type="PRINTS" id="PR00506">
    <property type="entry name" value="D21N6MTFRASE"/>
</dbReference>
<dbReference type="InterPro" id="IPR002941">
    <property type="entry name" value="DNA_methylase_N4/N6"/>
</dbReference>
<dbReference type="Pfam" id="PF01555">
    <property type="entry name" value="N6_N4_Mtase"/>
    <property type="match status" value="1"/>
</dbReference>
<evidence type="ECO:0000313" key="6">
    <source>
        <dbReference type="EMBL" id="CAG8566791.1"/>
    </source>
</evidence>
<evidence type="ECO:0000256" key="4">
    <source>
        <dbReference type="SAM" id="MobiDB-lite"/>
    </source>
</evidence>
<dbReference type="OrthoDB" id="10514783at2759"/>
<evidence type="ECO:0000256" key="1">
    <source>
        <dbReference type="ARBA" id="ARBA00022603"/>
    </source>
</evidence>
<keyword evidence="3" id="KW-0949">S-adenosyl-L-methionine</keyword>
<evidence type="ECO:0000256" key="3">
    <source>
        <dbReference type="ARBA" id="ARBA00022691"/>
    </source>
</evidence>
<gene>
    <name evidence="6" type="ORF">RFULGI_LOCUS5293</name>
</gene>
<evidence type="ECO:0000313" key="7">
    <source>
        <dbReference type="Proteomes" id="UP000789396"/>
    </source>
</evidence>
<dbReference type="AlphaFoldDB" id="A0A9N9BJZ4"/>
<dbReference type="GO" id="GO:0003677">
    <property type="term" value="F:DNA binding"/>
    <property type="evidence" value="ECO:0007669"/>
    <property type="project" value="InterPro"/>
</dbReference>
<keyword evidence="2" id="KW-0808">Transferase</keyword>
<sequence>MSDYENNRAKENSLPTKQRRHPHQKPRELIKALITATTQEGDLVIDPCAGSFIVLEICRELKRDYLGTRKTATKELLKEESQNLNFYPAPGVRYPRKSLRILQFATKVSLDFDSQVREIANKEGIYIAEVLERCLAAYLYCKDKGINELKNILDIIGEKKIRQTYQLETENRRLIQTYLKERRKEEKEVKKVAKKEKQDKKDLVKYGIKKEPLTWEDIAKGTKENYEPKKRSQISKK</sequence>
<dbReference type="GO" id="GO:0032259">
    <property type="term" value="P:methylation"/>
    <property type="evidence" value="ECO:0007669"/>
    <property type="project" value="UniProtKB-KW"/>
</dbReference>